<name>A0A1F8E9U7_9BACT</name>
<protein>
    <recommendedName>
        <fullName evidence="12">Amino acid transporter transmembrane domain-containing protein</fullName>
    </recommendedName>
</protein>
<keyword evidence="7 9" id="KW-1133">Transmembrane helix</keyword>
<dbReference type="PANTHER" id="PTHR46997:SF2">
    <property type="entry name" value="TYROSINE-SPECIFIC TRANSPORT SYSTEM"/>
    <property type="match status" value="1"/>
</dbReference>
<evidence type="ECO:0000256" key="1">
    <source>
        <dbReference type="ARBA" id="ARBA00004429"/>
    </source>
</evidence>
<comment type="caution">
    <text evidence="10">The sequence shown here is derived from an EMBL/GenBank/DDBJ whole genome shotgun (WGS) entry which is preliminary data.</text>
</comment>
<dbReference type="AlphaFoldDB" id="A0A1F8E9U7"/>
<feature type="transmembrane region" description="Helical" evidence="9">
    <location>
        <begin position="210"/>
        <end position="236"/>
    </location>
</feature>
<dbReference type="Proteomes" id="UP000178520">
    <property type="component" value="Unassembled WGS sequence"/>
</dbReference>
<keyword evidence="3" id="KW-1003">Cell membrane</keyword>
<feature type="transmembrane region" description="Helical" evidence="9">
    <location>
        <begin position="82"/>
        <end position="101"/>
    </location>
</feature>
<evidence type="ECO:0000256" key="7">
    <source>
        <dbReference type="ARBA" id="ARBA00022989"/>
    </source>
</evidence>
<dbReference type="PANTHER" id="PTHR46997">
    <property type="entry name" value="LOW AFFINITY TRYPTOPHAN PERMEASE-RELATED"/>
    <property type="match status" value="1"/>
</dbReference>
<dbReference type="EMBL" id="MGJA01000012">
    <property type="protein sequence ID" value="OGM97510.1"/>
    <property type="molecule type" value="Genomic_DNA"/>
</dbReference>
<evidence type="ECO:0000256" key="8">
    <source>
        <dbReference type="ARBA" id="ARBA00023136"/>
    </source>
</evidence>
<dbReference type="Pfam" id="PF03222">
    <property type="entry name" value="Trp_Tyr_perm"/>
    <property type="match status" value="1"/>
</dbReference>
<dbReference type="GO" id="GO:0005886">
    <property type="term" value="C:plasma membrane"/>
    <property type="evidence" value="ECO:0007669"/>
    <property type="project" value="UniProtKB-SubCell"/>
</dbReference>
<evidence type="ECO:0000313" key="10">
    <source>
        <dbReference type="EMBL" id="OGM97510.1"/>
    </source>
</evidence>
<keyword evidence="6" id="KW-0029">Amino-acid transport</keyword>
<feature type="transmembrane region" description="Helical" evidence="9">
    <location>
        <begin position="316"/>
        <end position="336"/>
    </location>
</feature>
<gene>
    <name evidence="10" type="ORF">A2735_02135</name>
</gene>
<feature type="transmembrane region" description="Helical" evidence="9">
    <location>
        <begin position="145"/>
        <end position="166"/>
    </location>
</feature>
<keyword evidence="8 9" id="KW-0472">Membrane</keyword>
<feature type="transmembrane region" description="Helical" evidence="9">
    <location>
        <begin position="356"/>
        <end position="375"/>
    </location>
</feature>
<dbReference type="GO" id="GO:0015173">
    <property type="term" value="F:aromatic amino acid transmembrane transporter activity"/>
    <property type="evidence" value="ECO:0007669"/>
    <property type="project" value="InterPro"/>
</dbReference>
<sequence length="376" mass="40898">MDRKLLYSASVLVGSMVGVGIFGLPYAFAQAGFWVGMGLLVVIALATLLVDLMYGEVILRTHASHQIMGYARLYLGPYAQRLLFFSAVLMGYVGLLAYIIISGDFLNNLLSSFFYTPSATYSVLFGVVLSLAVLRGLKSVSHVELFFSGLFVVVMGLILFTGWSSIQPANFVGFNRANIALPYGVLLFAFGGLLAVPIQRQLLVGRERKLWSAIALAVLFTAGLYAIFITTVVGVSGLATTPDAISGLYQFLGSKITILGSLFGTFAITTAFLMHASAMVNTFHQDFKIHRLNAWLLAVAPPMVLFIIGIRSFIGIISLAGGVALALEQILIVFLFARAKSRGDRLPEYSLNIPTWLLYTLMAMFSAGIVYFLFIQ</sequence>
<dbReference type="GO" id="GO:0003333">
    <property type="term" value="P:amino acid transmembrane transport"/>
    <property type="evidence" value="ECO:0007669"/>
    <property type="project" value="InterPro"/>
</dbReference>
<dbReference type="STRING" id="1802660.A2735_02135"/>
<evidence type="ECO:0000256" key="6">
    <source>
        <dbReference type="ARBA" id="ARBA00022970"/>
    </source>
</evidence>
<feature type="transmembrane region" description="Helical" evidence="9">
    <location>
        <begin position="33"/>
        <end position="54"/>
    </location>
</feature>
<organism evidence="10 11">
    <name type="scientific">Candidatus Yanofskybacteria bacterium RIFCSPHIGHO2_01_FULL_41_21</name>
    <dbReference type="NCBI Taxonomy" id="1802660"/>
    <lineage>
        <taxon>Bacteria</taxon>
        <taxon>Candidatus Yanofskyibacteriota</taxon>
    </lineage>
</organism>
<keyword evidence="2" id="KW-0813">Transport</keyword>
<dbReference type="InterPro" id="IPR013059">
    <property type="entry name" value="Trp_tyr_transpt"/>
</dbReference>
<evidence type="ECO:0008006" key="12">
    <source>
        <dbReference type="Google" id="ProtNLM"/>
    </source>
</evidence>
<dbReference type="Gene3D" id="1.20.1740.10">
    <property type="entry name" value="Amino acid/polyamine transporter I"/>
    <property type="match status" value="1"/>
</dbReference>
<feature type="transmembrane region" description="Helical" evidence="9">
    <location>
        <begin position="292"/>
        <end position="310"/>
    </location>
</feature>
<evidence type="ECO:0000313" key="11">
    <source>
        <dbReference type="Proteomes" id="UP000178520"/>
    </source>
</evidence>
<comment type="subcellular location">
    <subcellularLocation>
        <location evidence="1">Cell inner membrane</location>
        <topology evidence="1">Multi-pass membrane protein</topology>
    </subcellularLocation>
</comment>
<feature type="transmembrane region" description="Helical" evidence="9">
    <location>
        <begin position="113"/>
        <end position="133"/>
    </location>
</feature>
<keyword evidence="5 9" id="KW-0812">Transmembrane</keyword>
<feature type="transmembrane region" description="Helical" evidence="9">
    <location>
        <begin position="178"/>
        <end position="198"/>
    </location>
</feature>
<evidence type="ECO:0000256" key="3">
    <source>
        <dbReference type="ARBA" id="ARBA00022475"/>
    </source>
</evidence>
<feature type="transmembrane region" description="Helical" evidence="9">
    <location>
        <begin position="5"/>
        <end position="27"/>
    </location>
</feature>
<evidence type="ECO:0000256" key="2">
    <source>
        <dbReference type="ARBA" id="ARBA00022448"/>
    </source>
</evidence>
<evidence type="ECO:0000256" key="4">
    <source>
        <dbReference type="ARBA" id="ARBA00022519"/>
    </source>
</evidence>
<dbReference type="InterPro" id="IPR018227">
    <property type="entry name" value="Amino_acid_transport_2"/>
</dbReference>
<reference evidence="10 11" key="1">
    <citation type="journal article" date="2016" name="Nat. Commun.">
        <title>Thousands of microbial genomes shed light on interconnected biogeochemical processes in an aquifer system.</title>
        <authorList>
            <person name="Anantharaman K."/>
            <person name="Brown C.T."/>
            <person name="Hug L.A."/>
            <person name="Sharon I."/>
            <person name="Castelle C.J."/>
            <person name="Probst A.J."/>
            <person name="Thomas B.C."/>
            <person name="Singh A."/>
            <person name="Wilkins M.J."/>
            <person name="Karaoz U."/>
            <person name="Brodie E.L."/>
            <person name="Williams K.H."/>
            <person name="Hubbard S.S."/>
            <person name="Banfield J.F."/>
        </authorList>
    </citation>
    <scope>NUCLEOTIDE SEQUENCE [LARGE SCALE GENOMIC DNA]</scope>
</reference>
<proteinExistence type="predicted"/>
<evidence type="ECO:0000256" key="9">
    <source>
        <dbReference type="SAM" id="Phobius"/>
    </source>
</evidence>
<keyword evidence="4" id="KW-0997">Cell inner membrane</keyword>
<feature type="transmembrane region" description="Helical" evidence="9">
    <location>
        <begin position="256"/>
        <end position="280"/>
    </location>
</feature>
<evidence type="ECO:0000256" key="5">
    <source>
        <dbReference type="ARBA" id="ARBA00022692"/>
    </source>
</evidence>
<accession>A0A1F8E9U7</accession>